<reference evidence="1 2" key="1">
    <citation type="submission" date="2024-04" db="EMBL/GenBank/DDBJ databases">
        <authorList>
            <person name="Fracassetti M."/>
        </authorList>
    </citation>
    <scope>NUCLEOTIDE SEQUENCE [LARGE SCALE GENOMIC DNA]</scope>
</reference>
<proteinExistence type="predicted"/>
<sequence length="76" mass="8165">MKKLSWWGGYGDGYGAGEAKTIPAPYPSSFLRVLPIPAPYPVKAGIPRVDWVGGGRIPTAMDLIVIPTIRLLITIS</sequence>
<dbReference type="Proteomes" id="UP001497516">
    <property type="component" value="Chromosome 1"/>
</dbReference>
<gene>
    <name evidence="1" type="ORF">LTRI10_LOCUS4977</name>
</gene>
<dbReference type="EMBL" id="OZ034813">
    <property type="protein sequence ID" value="CAL1357334.1"/>
    <property type="molecule type" value="Genomic_DNA"/>
</dbReference>
<organism evidence="1 2">
    <name type="scientific">Linum trigynum</name>
    <dbReference type="NCBI Taxonomy" id="586398"/>
    <lineage>
        <taxon>Eukaryota</taxon>
        <taxon>Viridiplantae</taxon>
        <taxon>Streptophyta</taxon>
        <taxon>Embryophyta</taxon>
        <taxon>Tracheophyta</taxon>
        <taxon>Spermatophyta</taxon>
        <taxon>Magnoliopsida</taxon>
        <taxon>eudicotyledons</taxon>
        <taxon>Gunneridae</taxon>
        <taxon>Pentapetalae</taxon>
        <taxon>rosids</taxon>
        <taxon>fabids</taxon>
        <taxon>Malpighiales</taxon>
        <taxon>Linaceae</taxon>
        <taxon>Linum</taxon>
    </lineage>
</organism>
<protein>
    <submittedName>
        <fullName evidence="1">Uncharacterized protein</fullName>
    </submittedName>
</protein>
<evidence type="ECO:0000313" key="1">
    <source>
        <dbReference type="EMBL" id="CAL1357334.1"/>
    </source>
</evidence>
<evidence type="ECO:0000313" key="2">
    <source>
        <dbReference type="Proteomes" id="UP001497516"/>
    </source>
</evidence>
<name>A0AAV2CM73_9ROSI</name>
<keyword evidence="2" id="KW-1185">Reference proteome</keyword>
<accession>A0AAV2CM73</accession>
<dbReference type="AlphaFoldDB" id="A0AAV2CM73"/>